<keyword evidence="2" id="KW-0238">DNA-binding</keyword>
<dbReference type="Gene3D" id="1.10.10.60">
    <property type="entry name" value="Homeodomain-like"/>
    <property type="match status" value="1"/>
</dbReference>
<dbReference type="InterPro" id="IPR020449">
    <property type="entry name" value="Tscrpt_reg_AraC-type_HTH"/>
</dbReference>
<evidence type="ECO:0000256" key="1">
    <source>
        <dbReference type="ARBA" id="ARBA00023015"/>
    </source>
</evidence>
<dbReference type="EMBL" id="JAUKVY010000026">
    <property type="protein sequence ID" value="MDO1536237.1"/>
    <property type="molecule type" value="Genomic_DNA"/>
</dbReference>
<dbReference type="PRINTS" id="PR00032">
    <property type="entry name" value="HTHARAC"/>
</dbReference>
<evidence type="ECO:0000256" key="3">
    <source>
        <dbReference type="ARBA" id="ARBA00023159"/>
    </source>
</evidence>
<dbReference type="InterPro" id="IPR003313">
    <property type="entry name" value="AraC-bd"/>
</dbReference>
<dbReference type="InterPro" id="IPR037923">
    <property type="entry name" value="HTH-like"/>
</dbReference>
<keyword evidence="3" id="KW-0010">Activator</keyword>
<protein>
    <submittedName>
        <fullName evidence="6">Helix-turn-helix domain-containing protein</fullName>
    </submittedName>
</protein>
<dbReference type="PANTHER" id="PTHR43280">
    <property type="entry name" value="ARAC-FAMILY TRANSCRIPTIONAL REGULATOR"/>
    <property type="match status" value="1"/>
</dbReference>
<reference evidence="6" key="1">
    <citation type="submission" date="2023-06" db="EMBL/GenBank/DDBJ databases">
        <authorList>
            <person name="Jiang Y."/>
            <person name="Liu Q."/>
        </authorList>
    </citation>
    <scope>NUCLEOTIDE SEQUENCE</scope>
    <source>
        <strain evidence="6">CGMCC 1.12090</strain>
    </source>
</reference>
<dbReference type="RefSeq" id="WP_301814224.1">
    <property type="nucleotide sequence ID" value="NZ_JAUJZH010000026.1"/>
</dbReference>
<dbReference type="Pfam" id="PF12833">
    <property type="entry name" value="HTH_18"/>
    <property type="match status" value="1"/>
</dbReference>
<dbReference type="InterPro" id="IPR018060">
    <property type="entry name" value="HTH_AraC"/>
</dbReference>
<dbReference type="PANTHER" id="PTHR43280:SF32">
    <property type="entry name" value="TRANSCRIPTIONAL REGULATORY PROTEIN"/>
    <property type="match status" value="1"/>
</dbReference>
<dbReference type="PROSITE" id="PS01124">
    <property type="entry name" value="HTH_ARAC_FAMILY_2"/>
    <property type="match status" value="1"/>
</dbReference>
<feature type="domain" description="HTH araC/xylS-type" evidence="5">
    <location>
        <begin position="190"/>
        <end position="288"/>
    </location>
</feature>
<proteinExistence type="predicted"/>
<gene>
    <name evidence="6" type="ORF">Q2T77_28510</name>
</gene>
<name>A0ABT8SDH7_9BURK</name>
<evidence type="ECO:0000259" key="5">
    <source>
        <dbReference type="PROSITE" id="PS01124"/>
    </source>
</evidence>
<keyword evidence="4" id="KW-0804">Transcription</keyword>
<comment type="caution">
    <text evidence="6">The sequence shown here is derived from an EMBL/GenBank/DDBJ whole genome shotgun (WGS) entry which is preliminary data.</text>
</comment>
<evidence type="ECO:0000313" key="6">
    <source>
        <dbReference type="EMBL" id="MDO1536237.1"/>
    </source>
</evidence>
<accession>A0ABT8SDH7</accession>
<evidence type="ECO:0000313" key="7">
    <source>
        <dbReference type="Proteomes" id="UP001169027"/>
    </source>
</evidence>
<evidence type="ECO:0000256" key="4">
    <source>
        <dbReference type="ARBA" id="ARBA00023163"/>
    </source>
</evidence>
<dbReference type="Gene3D" id="2.60.120.10">
    <property type="entry name" value="Jelly Rolls"/>
    <property type="match status" value="1"/>
</dbReference>
<dbReference type="InterPro" id="IPR009057">
    <property type="entry name" value="Homeodomain-like_sf"/>
</dbReference>
<sequence>MRPSNLLVVPFREVRHFMPEDSLHVEAIGVRAQQHHWRIPAHRHEELHQFQLLTAGALVGTFDGERHALRAPVALMVAPGVVHGFDYEPDSVGTQVTVPSSALSSLCAHSPVVAQRLAQTLVLDATHLGDNAAACARHFSALSEEFQSQRIGRAEALQSQVVLLALWFLRQEIAATGIGRRQALRDTLVQRYRALLERHFHEHRPLAFYAQALDVTADHLSRVCRAVASTSALALLHERVVLEAKRILAHTPMTVSEAASQLGFDDAAYFSRFFKAEVGCAPSEFRQRIASGALAVPAPGRTLSQSR</sequence>
<dbReference type="SUPFAM" id="SSF51215">
    <property type="entry name" value="Regulatory protein AraC"/>
    <property type="match status" value="1"/>
</dbReference>
<keyword evidence="1" id="KW-0805">Transcription regulation</keyword>
<evidence type="ECO:0000256" key="2">
    <source>
        <dbReference type="ARBA" id="ARBA00023125"/>
    </source>
</evidence>
<dbReference type="Proteomes" id="UP001169027">
    <property type="component" value="Unassembled WGS sequence"/>
</dbReference>
<dbReference type="SMART" id="SM00342">
    <property type="entry name" value="HTH_ARAC"/>
    <property type="match status" value="1"/>
</dbReference>
<keyword evidence="7" id="KW-1185">Reference proteome</keyword>
<dbReference type="Pfam" id="PF02311">
    <property type="entry name" value="AraC_binding"/>
    <property type="match status" value="1"/>
</dbReference>
<dbReference type="InterPro" id="IPR014710">
    <property type="entry name" value="RmlC-like_jellyroll"/>
</dbReference>
<organism evidence="6 7">
    <name type="scientific">Variovorax ginsengisoli</name>
    <dbReference type="NCBI Taxonomy" id="363844"/>
    <lineage>
        <taxon>Bacteria</taxon>
        <taxon>Pseudomonadati</taxon>
        <taxon>Pseudomonadota</taxon>
        <taxon>Betaproteobacteria</taxon>
        <taxon>Burkholderiales</taxon>
        <taxon>Comamonadaceae</taxon>
        <taxon>Variovorax</taxon>
    </lineage>
</organism>
<dbReference type="SUPFAM" id="SSF46689">
    <property type="entry name" value="Homeodomain-like"/>
    <property type="match status" value="1"/>
</dbReference>